<reference evidence="2 3" key="1">
    <citation type="submission" date="2021-04" db="EMBL/GenBank/DDBJ databases">
        <title>Ruania sp. nov., isolated from sandy soil of mangrove forest.</title>
        <authorList>
            <person name="Ge X."/>
            <person name="Huang R."/>
            <person name="Liu W."/>
        </authorList>
    </citation>
    <scope>NUCLEOTIDE SEQUENCE [LARGE SCALE GENOMIC DNA]</scope>
    <source>
        <strain evidence="2 3">N2-46</strain>
    </source>
</reference>
<name>A0ABS7S750_9MICO</name>
<evidence type="ECO:0000313" key="2">
    <source>
        <dbReference type="EMBL" id="MBZ2195718.1"/>
    </source>
</evidence>
<dbReference type="InterPro" id="IPR015890">
    <property type="entry name" value="Chorismate_C"/>
</dbReference>
<protein>
    <submittedName>
        <fullName evidence="2">Chorismate-binding protein</fullName>
    </submittedName>
</protein>
<dbReference type="PANTHER" id="PTHR11236:SF50">
    <property type="entry name" value="AMINODEOXYCHORISMATE SYNTHASE COMPONENT 1"/>
    <property type="match status" value="1"/>
</dbReference>
<dbReference type="PANTHER" id="PTHR11236">
    <property type="entry name" value="AMINOBENZOATE/ANTHRANILATE SYNTHASE"/>
    <property type="match status" value="1"/>
</dbReference>
<feature type="domain" description="Chorismate-utilising enzyme C-terminal" evidence="1">
    <location>
        <begin position="90"/>
        <end position="356"/>
    </location>
</feature>
<dbReference type="RefSeq" id="WP_223403901.1">
    <property type="nucleotide sequence ID" value="NZ_JAGSHT010000005.1"/>
</dbReference>
<evidence type="ECO:0000259" key="1">
    <source>
        <dbReference type="Pfam" id="PF00425"/>
    </source>
</evidence>
<dbReference type="SUPFAM" id="SSF56322">
    <property type="entry name" value="ADC synthase"/>
    <property type="match status" value="1"/>
</dbReference>
<dbReference type="EMBL" id="JAGSHT010000005">
    <property type="protein sequence ID" value="MBZ2195718.1"/>
    <property type="molecule type" value="Genomic_DNA"/>
</dbReference>
<proteinExistence type="predicted"/>
<dbReference type="Pfam" id="PF00425">
    <property type="entry name" value="Chorismate_bind"/>
    <property type="match status" value="1"/>
</dbReference>
<accession>A0ABS7S750</accession>
<dbReference type="PRINTS" id="PR00095">
    <property type="entry name" value="ANTSNTHASEI"/>
</dbReference>
<gene>
    <name evidence="2" type="ORF">KCQ71_06115</name>
</gene>
<organism evidence="2 3">
    <name type="scientific">Occultella gossypii</name>
    <dbReference type="NCBI Taxonomy" id="2800820"/>
    <lineage>
        <taxon>Bacteria</taxon>
        <taxon>Bacillati</taxon>
        <taxon>Actinomycetota</taxon>
        <taxon>Actinomycetes</taxon>
        <taxon>Micrococcales</taxon>
        <taxon>Ruaniaceae</taxon>
        <taxon>Occultella</taxon>
    </lineage>
</organism>
<dbReference type="Proteomes" id="UP000826651">
    <property type="component" value="Unassembled WGS sequence"/>
</dbReference>
<dbReference type="InterPro" id="IPR005801">
    <property type="entry name" value="ADC_synthase"/>
</dbReference>
<sequence>MTTTPPGPHRARAWFRGVRAREVIDYADLAREPEALDDGGWWVVVAEFDGPLHAWRFAEVHHTGAADAVVRDAQPWHGPAPEQWRSTMSREEYISAVEAVRAAVVEGEVYQANICRVLSAPLAGPSQAALPDGGGWRPDAAALAVRLATGNPAPYAALVDVPAGPDWPGSWVVSASPELSVRVRDGYVMSGPIKGTAVTADGLGAKDRAENVMITDLVRNDLARVCLPGTVEVTDLLATEEHPGLVHLVSRVRGKLAPGPGGGVDWAALLGATHPPGSVSGAPKSSALRLIGELEPTARGPYCGQIGWLDADAGEARLAVGIRTFWWAEAVLRFGTGAGITWGSDAAAEWEETELKARRLVGLASTSR</sequence>
<keyword evidence="3" id="KW-1185">Reference proteome</keyword>
<comment type="caution">
    <text evidence="2">The sequence shown here is derived from an EMBL/GenBank/DDBJ whole genome shotgun (WGS) entry which is preliminary data.</text>
</comment>
<dbReference type="InterPro" id="IPR019999">
    <property type="entry name" value="Anth_synth_I-like"/>
</dbReference>
<dbReference type="Gene3D" id="3.60.120.10">
    <property type="entry name" value="Anthranilate synthase"/>
    <property type="match status" value="1"/>
</dbReference>
<evidence type="ECO:0000313" key="3">
    <source>
        <dbReference type="Proteomes" id="UP000826651"/>
    </source>
</evidence>